<dbReference type="CDD" id="cd06261">
    <property type="entry name" value="TM_PBP2"/>
    <property type="match status" value="1"/>
</dbReference>
<evidence type="ECO:0000256" key="2">
    <source>
        <dbReference type="ARBA" id="ARBA00011779"/>
    </source>
</evidence>
<evidence type="ECO:0000313" key="12">
    <source>
        <dbReference type="Proteomes" id="UP001500399"/>
    </source>
</evidence>
<protein>
    <submittedName>
        <fullName evidence="11">ABC transporter permease</fullName>
    </submittedName>
</protein>
<sequence length="270" mass="29173">MRKSGVDPFLLLCLFITLLVFALIGGNISIILLDGLRTLPQHLSDAENQFALMLSVRCASISTVLCFLLAVPTAYMLTREQLPCRRVVEVILELTMSLPYIVLGLSLLILFSSPLGKELKAAGLPVVFDTNGIIMAQLVVNLPFAIKLCVMALQGVDHKMELVAGLLGASPWQRFRTILLPLCRNALIGSLVLIWSRALGEFGATLMLVGVTRMKTETLPGNIYLNVSSNDLDSAMASAFVLLLLSGLSLAASNLLTGREGMRRRYAAGG</sequence>
<name>A0ABN0T4B3_9FIRM</name>
<evidence type="ECO:0000256" key="6">
    <source>
        <dbReference type="ARBA" id="ARBA00023032"/>
    </source>
</evidence>
<dbReference type="Pfam" id="PF00528">
    <property type="entry name" value="BPD_transp_1"/>
    <property type="match status" value="1"/>
</dbReference>
<dbReference type="PANTHER" id="PTHR30406">
    <property type="entry name" value="SULFATE TRANSPORT SYSTEM PERMEASE PROTEIN"/>
    <property type="match status" value="1"/>
</dbReference>
<feature type="transmembrane region" description="Helical" evidence="9">
    <location>
        <begin position="90"/>
        <end position="112"/>
    </location>
</feature>
<evidence type="ECO:0000256" key="7">
    <source>
        <dbReference type="ARBA" id="ARBA00023136"/>
    </source>
</evidence>
<evidence type="ECO:0000259" key="10">
    <source>
        <dbReference type="PROSITE" id="PS50928"/>
    </source>
</evidence>
<dbReference type="PANTHER" id="PTHR30406:SF8">
    <property type="entry name" value="SULFATE TRANSPORT SYSTEM PERMEASE PROTEIN CYST"/>
    <property type="match status" value="1"/>
</dbReference>
<keyword evidence="4 9" id="KW-0812">Transmembrane</keyword>
<comment type="similarity">
    <text evidence="9">Belongs to the binding-protein-dependent transport system permease family.</text>
</comment>
<feature type="transmembrane region" description="Helical" evidence="9">
    <location>
        <begin position="235"/>
        <end position="256"/>
    </location>
</feature>
<keyword evidence="6" id="KW-0764">Sulfate transport</keyword>
<comment type="caution">
    <text evidence="11">The sequence shown here is derived from an EMBL/GenBank/DDBJ whole genome shotgun (WGS) entry which is preliminary data.</text>
</comment>
<dbReference type="PROSITE" id="PS50928">
    <property type="entry name" value="ABC_TM1"/>
    <property type="match status" value="1"/>
</dbReference>
<keyword evidence="3 9" id="KW-0813">Transport</keyword>
<proteinExistence type="inferred from homology"/>
<dbReference type="InterPro" id="IPR005667">
    <property type="entry name" value="Sulph_transpt2"/>
</dbReference>
<dbReference type="SUPFAM" id="SSF161098">
    <property type="entry name" value="MetI-like"/>
    <property type="match status" value="1"/>
</dbReference>
<accession>A0ABN0T4B3</accession>
<evidence type="ECO:0000256" key="3">
    <source>
        <dbReference type="ARBA" id="ARBA00022448"/>
    </source>
</evidence>
<organism evidence="11 12">
    <name type="scientific">Selenomonas dianae</name>
    <dbReference type="NCBI Taxonomy" id="135079"/>
    <lineage>
        <taxon>Bacteria</taxon>
        <taxon>Bacillati</taxon>
        <taxon>Bacillota</taxon>
        <taxon>Negativicutes</taxon>
        <taxon>Selenomonadales</taxon>
        <taxon>Selenomonadaceae</taxon>
        <taxon>Selenomonas</taxon>
    </lineage>
</organism>
<feature type="transmembrane region" description="Helical" evidence="9">
    <location>
        <begin position="52"/>
        <end position="78"/>
    </location>
</feature>
<keyword evidence="12" id="KW-1185">Reference proteome</keyword>
<feature type="domain" description="ABC transmembrane type-1" evidence="10">
    <location>
        <begin position="52"/>
        <end position="253"/>
    </location>
</feature>
<keyword evidence="5 9" id="KW-1133">Transmembrane helix</keyword>
<dbReference type="InterPro" id="IPR000515">
    <property type="entry name" value="MetI-like"/>
</dbReference>
<evidence type="ECO:0000313" key="11">
    <source>
        <dbReference type="EMBL" id="GAA0211843.1"/>
    </source>
</evidence>
<feature type="transmembrane region" description="Helical" evidence="9">
    <location>
        <begin position="9"/>
        <end position="32"/>
    </location>
</feature>
<comment type="subunit">
    <text evidence="2">The complex is composed of two ATP-binding proteins (CysA), two transmembrane proteins (CysT and CysW) and a solute-binding protein (CysP).</text>
</comment>
<comment type="function">
    <text evidence="8">Part of the ABC transporter complex CysAWTP (TC 3.A.1.6.1) involved in sulfate/thiosulfate import. Probably responsible for the translocation of the substrate across the membrane.</text>
</comment>
<dbReference type="Proteomes" id="UP001500399">
    <property type="component" value="Unassembled WGS sequence"/>
</dbReference>
<feature type="transmembrane region" description="Helical" evidence="9">
    <location>
        <begin position="177"/>
        <end position="198"/>
    </location>
</feature>
<dbReference type="Gene3D" id="1.10.3720.10">
    <property type="entry name" value="MetI-like"/>
    <property type="match status" value="1"/>
</dbReference>
<evidence type="ECO:0000256" key="8">
    <source>
        <dbReference type="ARBA" id="ARBA00025323"/>
    </source>
</evidence>
<gene>
    <name evidence="11" type="ORF">GCM10008919_13930</name>
</gene>
<dbReference type="RefSeq" id="WP_304987072.1">
    <property type="nucleotide sequence ID" value="NZ_BAAACR010000008.1"/>
</dbReference>
<evidence type="ECO:0000256" key="9">
    <source>
        <dbReference type="RuleBase" id="RU363032"/>
    </source>
</evidence>
<feature type="transmembrane region" description="Helical" evidence="9">
    <location>
        <begin position="132"/>
        <end position="156"/>
    </location>
</feature>
<comment type="subcellular location">
    <subcellularLocation>
        <location evidence="9">Cell membrane</location>
        <topology evidence="9">Multi-pass membrane protein</topology>
    </subcellularLocation>
    <subcellularLocation>
        <location evidence="1">Membrane</location>
        <topology evidence="1">Multi-pass membrane protein</topology>
    </subcellularLocation>
</comment>
<reference evidence="11 12" key="1">
    <citation type="journal article" date="2019" name="Int. J. Syst. Evol. Microbiol.">
        <title>The Global Catalogue of Microorganisms (GCM) 10K type strain sequencing project: providing services to taxonomists for standard genome sequencing and annotation.</title>
        <authorList>
            <consortium name="The Broad Institute Genomics Platform"/>
            <consortium name="The Broad Institute Genome Sequencing Center for Infectious Disease"/>
            <person name="Wu L."/>
            <person name="Ma J."/>
        </authorList>
    </citation>
    <scope>NUCLEOTIDE SEQUENCE [LARGE SCALE GENOMIC DNA]</scope>
    <source>
        <strain evidence="11 12">JCM 8542</strain>
    </source>
</reference>
<evidence type="ECO:0000256" key="5">
    <source>
        <dbReference type="ARBA" id="ARBA00022989"/>
    </source>
</evidence>
<evidence type="ECO:0000256" key="4">
    <source>
        <dbReference type="ARBA" id="ARBA00022692"/>
    </source>
</evidence>
<evidence type="ECO:0000256" key="1">
    <source>
        <dbReference type="ARBA" id="ARBA00004141"/>
    </source>
</evidence>
<dbReference type="EMBL" id="BAAACR010000008">
    <property type="protein sequence ID" value="GAA0211843.1"/>
    <property type="molecule type" value="Genomic_DNA"/>
</dbReference>
<dbReference type="InterPro" id="IPR035906">
    <property type="entry name" value="MetI-like_sf"/>
</dbReference>
<keyword evidence="7 9" id="KW-0472">Membrane</keyword>